<dbReference type="Gramene" id="mRNA:HanXRQr2_Chr10g0425801">
    <property type="protein sequence ID" value="mRNA:HanXRQr2_Chr10g0425801"/>
    <property type="gene ID" value="HanXRQr2_Chr10g0425801"/>
</dbReference>
<name>A0A9K3HV79_HELAN</name>
<reference evidence="2" key="1">
    <citation type="journal article" date="2017" name="Nature">
        <title>The sunflower genome provides insights into oil metabolism, flowering and Asterid evolution.</title>
        <authorList>
            <person name="Badouin H."/>
            <person name="Gouzy J."/>
            <person name="Grassa C.J."/>
            <person name="Murat F."/>
            <person name="Staton S.E."/>
            <person name="Cottret L."/>
            <person name="Lelandais-Briere C."/>
            <person name="Owens G.L."/>
            <person name="Carrere S."/>
            <person name="Mayjonade B."/>
            <person name="Legrand L."/>
            <person name="Gill N."/>
            <person name="Kane N.C."/>
            <person name="Bowers J.E."/>
            <person name="Hubner S."/>
            <person name="Bellec A."/>
            <person name="Berard A."/>
            <person name="Berges H."/>
            <person name="Blanchet N."/>
            <person name="Boniface M.C."/>
            <person name="Brunel D."/>
            <person name="Catrice O."/>
            <person name="Chaidir N."/>
            <person name="Claudel C."/>
            <person name="Donnadieu C."/>
            <person name="Faraut T."/>
            <person name="Fievet G."/>
            <person name="Helmstetter N."/>
            <person name="King M."/>
            <person name="Knapp S.J."/>
            <person name="Lai Z."/>
            <person name="Le Paslier M.C."/>
            <person name="Lippi Y."/>
            <person name="Lorenzon L."/>
            <person name="Mandel J.R."/>
            <person name="Marage G."/>
            <person name="Marchand G."/>
            <person name="Marquand E."/>
            <person name="Bret-Mestries E."/>
            <person name="Morien E."/>
            <person name="Nambeesan S."/>
            <person name="Nguyen T."/>
            <person name="Pegot-Espagnet P."/>
            <person name="Pouilly N."/>
            <person name="Raftis F."/>
            <person name="Sallet E."/>
            <person name="Schiex T."/>
            <person name="Thomas J."/>
            <person name="Vandecasteele C."/>
            <person name="Vares D."/>
            <person name="Vear F."/>
            <person name="Vautrin S."/>
            <person name="Crespi M."/>
            <person name="Mangin B."/>
            <person name="Burke J.M."/>
            <person name="Salse J."/>
            <person name="Munos S."/>
            <person name="Vincourt P."/>
            <person name="Rieseberg L.H."/>
            <person name="Langlade N.B."/>
        </authorList>
    </citation>
    <scope>NUCLEOTIDE SEQUENCE</scope>
    <source>
        <tissue evidence="2">Leaves</tissue>
    </source>
</reference>
<comment type="caution">
    <text evidence="2">The sequence shown here is derived from an EMBL/GenBank/DDBJ whole genome shotgun (WGS) entry which is preliminary data.</text>
</comment>
<sequence>MVHLVVQQVQDLNSVQLGVTQFNSVRLKCFSARLSLTRSTESTQPVNPTDSVNSAGQPG</sequence>
<dbReference type="Proteomes" id="UP000215914">
    <property type="component" value="Unassembled WGS sequence"/>
</dbReference>
<evidence type="ECO:0000313" key="3">
    <source>
        <dbReference type="Proteomes" id="UP000215914"/>
    </source>
</evidence>
<dbReference type="AlphaFoldDB" id="A0A9K3HV79"/>
<gene>
    <name evidence="2" type="ORF">HanXRQr2_Chr10g0425801</name>
</gene>
<keyword evidence="3" id="KW-1185">Reference proteome</keyword>
<evidence type="ECO:0000313" key="2">
    <source>
        <dbReference type="EMBL" id="KAF5785202.1"/>
    </source>
</evidence>
<evidence type="ECO:0000256" key="1">
    <source>
        <dbReference type="SAM" id="MobiDB-lite"/>
    </source>
</evidence>
<dbReference type="EMBL" id="MNCJ02000325">
    <property type="protein sequence ID" value="KAF5785202.1"/>
    <property type="molecule type" value="Genomic_DNA"/>
</dbReference>
<feature type="region of interest" description="Disordered" evidence="1">
    <location>
        <begin position="37"/>
        <end position="59"/>
    </location>
</feature>
<organism evidence="2 3">
    <name type="scientific">Helianthus annuus</name>
    <name type="common">Common sunflower</name>
    <dbReference type="NCBI Taxonomy" id="4232"/>
    <lineage>
        <taxon>Eukaryota</taxon>
        <taxon>Viridiplantae</taxon>
        <taxon>Streptophyta</taxon>
        <taxon>Embryophyta</taxon>
        <taxon>Tracheophyta</taxon>
        <taxon>Spermatophyta</taxon>
        <taxon>Magnoliopsida</taxon>
        <taxon>eudicotyledons</taxon>
        <taxon>Gunneridae</taxon>
        <taxon>Pentapetalae</taxon>
        <taxon>asterids</taxon>
        <taxon>campanulids</taxon>
        <taxon>Asterales</taxon>
        <taxon>Asteraceae</taxon>
        <taxon>Asteroideae</taxon>
        <taxon>Heliantheae alliance</taxon>
        <taxon>Heliantheae</taxon>
        <taxon>Helianthus</taxon>
    </lineage>
</organism>
<proteinExistence type="predicted"/>
<protein>
    <submittedName>
        <fullName evidence="2">Uncharacterized protein</fullName>
    </submittedName>
</protein>
<accession>A0A9K3HV79</accession>
<reference evidence="2" key="2">
    <citation type="submission" date="2020-06" db="EMBL/GenBank/DDBJ databases">
        <title>Helianthus annuus Genome sequencing and assembly Release 2.</title>
        <authorList>
            <person name="Gouzy J."/>
            <person name="Langlade N."/>
            <person name="Munos S."/>
        </authorList>
    </citation>
    <scope>NUCLEOTIDE SEQUENCE</scope>
    <source>
        <tissue evidence="2">Leaves</tissue>
    </source>
</reference>